<dbReference type="SUPFAM" id="SSF49785">
    <property type="entry name" value="Galactose-binding domain-like"/>
    <property type="match status" value="1"/>
</dbReference>
<comment type="caution">
    <text evidence="9">The sequence shown here is derived from an EMBL/GenBank/DDBJ whole genome shotgun (WGS) entry which is preliminary data.</text>
</comment>
<keyword evidence="10" id="KW-1185">Reference proteome</keyword>
<dbReference type="SUPFAM" id="SSF51445">
    <property type="entry name" value="(Trans)glycosidases"/>
    <property type="match status" value="1"/>
</dbReference>
<evidence type="ECO:0000259" key="4">
    <source>
        <dbReference type="Pfam" id="PF00703"/>
    </source>
</evidence>
<evidence type="ECO:0000259" key="5">
    <source>
        <dbReference type="Pfam" id="PF02836"/>
    </source>
</evidence>
<dbReference type="InterPro" id="IPR051913">
    <property type="entry name" value="GH2_Domain-Containing"/>
</dbReference>
<dbReference type="InterPro" id="IPR040605">
    <property type="entry name" value="Glyco_hydro2_dom5"/>
</dbReference>
<feature type="domain" description="Glycoside hydrolase family 2 catalytic" evidence="5">
    <location>
        <begin position="318"/>
        <end position="455"/>
    </location>
</feature>
<dbReference type="EMBL" id="ANOH01000120">
    <property type="protein sequence ID" value="EMI56862.1"/>
    <property type="molecule type" value="Genomic_DNA"/>
</dbReference>
<dbReference type="Gene3D" id="3.20.20.80">
    <property type="entry name" value="Glycosidases"/>
    <property type="match status" value="1"/>
</dbReference>
<proteinExistence type="inferred from homology"/>
<dbReference type="InterPro" id="IPR008979">
    <property type="entry name" value="Galactose-bd-like_sf"/>
</dbReference>
<dbReference type="InterPro" id="IPR006101">
    <property type="entry name" value="Glyco_hydro_2"/>
</dbReference>
<dbReference type="Gene3D" id="2.60.120.260">
    <property type="entry name" value="Galactose-binding domain-like"/>
    <property type="match status" value="1"/>
</dbReference>
<dbReference type="Pfam" id="PF02836">
    <property type="entry name" value="Glyco_hydro_2_C"/>
    <property type="match status" value="1"/>
</dbReference>
<gene>
    <name evidence="9" type="ORF">RSSM_01708</name>
</gene>
<dbReference type="InterPro" id="IPR006104">
    <property type="entry name" value="Glyco_hydro_2_N"/>
</dbReference>
<dbReference type="Proteomes" id="UP000011885">
    <property type="component" value="Unassembled WGS sequence"/>
</dbReference>
<keyword evidence="3" id="KW-0326">Glycosidase</keyword>
<feature type="domain" description="Glycoside hydrolase family 2" evidence="8">
    <location>
        <begin position="761"/>
        <end position="862"/>
    </location>
</feature>
<evidence type="ECO:0000259" key="8">
    <source>
        <dbReference type="Pfam" id="PF18565"/>
    </source>
</evidence>
<organism evidence="9 10">
    <name type="scientific">Rhodopirellula sallentina SM41</name>
    <dbReference type="NCBI Taxonomy" id="1263870"/>
    <lineage>
        <taxon>Bacteria</taxon>
        <taxon>Pseudomonadati</taxon>
        <taxon>Planctomycetota</taxon>
        <taxon>Planctomycetia</taxon>
        <taxon>Pirellulales</taxon>
        <taxon>Pirellulaceae</taxon>
        <taxon>Rhodopirellula</taxon>
    </lineage>
</organism>
<evidence type="ECO:0000259" key="6">
    <source>
        <dbReference type="Pfam" id="PF02837"/>
    </source>
</evidence>
<name>M5U5X4_9BACT</name>
<reference evidence="9 10" key="1">
    <citation type="journal article" date="2013" name="Mar. Genomics">
        <title>Expression of sulfatases in Rhodopirellula baltica and the diversity of sulfatases in the genus Rhodopirellula.</title>
        <authorList>
            <person name="Wegner C.E."/>
            <person name="Richter-Heitmann T."/>
            <person name="Klindworth A."/>
            <person name="Klockow C."/>
            <person name="Richter M."/>
            <person name="Achstetter T."/>
            <person name="Glockner F.O."/>
            <person name="Harder J."/>
        </authorList>
    </citation>
    <scope>NUCLEOTIDE SEQUENCE [LARGE SCALE GENOMIC DNA]</scope>
    <source>
        <strain evidence="9 10">SM41</strain>
    </source>
</reference>
<protein>
    <submittedName>
        <fullName evidence="9">Glycoside hydrolase family 2 sugar binding protein</fullName>
    </submittedName>
</protein>
<dbReference type="Gene3D" id="2.60.40.10">
    <property type="entry name" value="Immunoglobulins"/>
    <property type="match status" value="3"/>
</dbReference>
<dbReference type="OrthoDB" id="9762066at2"/>
<dbReference type="InterPro" id="IPR006103">
    <property type="entry name" value="Glyco_hydro_2_cat"/>
</dbReference>
<dbReference type="SUPFAM" id="SSF49303">
    <property type="entry name" value="beta-Galactosidase/glucuronidase domain"/>
    <property type="match status" value="1"/>
</dbReference>
<dbReference type="PATRIC" id="fig|1263870.3.peg.1830"/>
<dbReference type="Pfam" id="PF16355">
    <property type="entry name" value="DUF4982"/>
    <property type="match status" value="1"/>
</dbReference>
<evidence type="ECO:0000256" key="1">
    <source>
        <dbReference type="ARBA" id="ARBA00007401"/>
    </source>
</evidence>
<evidence type="ECO:0000313" key="10">
    <source>
        <dbReference type="Proteomes" id="UP000011885"/>
    </source>
</evidence>
<evidence type="ECO:0000256" key="2">
    <source>
        <dbReference type="ARBA" id="ARBA00022801"/>
    </source>
</evidence>
<sequence>MNRLIGVLIAVTFVAISDRATGNDHTVHSGHKLGTDFESPSPRVTEDFNFGWLFAKCDRSDGSIAVIPDADLKFQKINLPHDWSIRESYRQENTAASTGFLPGGVAWYRKSFRLPASDRGRNIRIEFDGVYCRSDVWINGHHLGFRPNGYSSFSYDLTPHLRFGDSTNEIIVKVDHSAYVDSRWYTGSGIYRNVRLVKTAPTHIPQWGVRVTTPLVREDHAAINVRVEIEKSSTQTTTAGEPIVEVCVFEGDDRVSDIVRASKQDDGYRANVGLPNPKRWSTESPFLYRLVVNVRDTEKTLDRVETTFGIRTIRFDADRGFFLNDVSTKIKGVNLHHDAGAIGAAVPKAVWRYRLAKLKSIGVNAIRMSHNPHSVELLDLCDEMGMLVMDEFFDEWDRPKAKSIRYLGDHPDETMDATNGYTNYFDEWAERDLKDLIRRDFNHPSVIMWSIGNEIEWTFPHYSQVFARLNPESVQGETVPVFDPAVVKPALDEVTEGEDPLATIAQRLSRWVKEEDITRPVTCGSVRPSISAVSGYFDAVDITGFNYRAECYDAAHATYPQMKIIGSENWGAYSEWKAVRDREFVSGMFAWTGFAYLGEAGPWPRKGLNLSFFDYAGFQTPRGHFFECLWKDEPKVYMVTTPASKSEYTYSEKDGWQFEMQMHEPPYWSALRKWEWYPVNEHWNYRSRESIVVQVYTNCEEAELFLNGRSLGKQRLEDFPDDNIIKWMLPFEEGELSVTAVHHSGATRSYSLSTAGELAGIELVSDTGCLEADGYDVAHVRAVLVDRSGQRICTEDVSVDFEVQGAAKLLAVDNGWEKNVEPHYRPTVTSHHGRAMAIIQSGFTRGECVVRARAAGLESKPVELNVR</sequence>
<dbReference type="PANTHER" id="PTHR42732:SF1">
    <property type="entry name" value="BETA-MANNOSIDASE"/>
    <property type="match status" value="1"/>
</dbReference>
<dbReference type="InterPro" id="IPR036156">
    <property type="entry name" value="Beta-gal/glucu_dom_sf"/>
</dbReference>
<dbReference type="InterPro" id="IPR017853">
    <property type="entry name" value="GH"/>
</dbReference>
<accession>M5U5X4</accession>
<feature type="domain" description="DUF4982" evidence="7">
    <location>
        <begin position="690"/>
        <end position="745"/>
    </location>
</feature>
<dbReference type="InterPro" id="IPR032311">
    <property type="entry name" value="DUF4982"/>
</dbReference>
<dbReference type="AlphaFoldDB" id="M5U5X4"/>
<feature type="domain" description="Glycosyl hydrolases family 2 sugar binding" evidence="6">
    <location>
        <begin position="104"/>
        <end position="199"/>
    </location>
</feature>
<evidence type="ECO:0000256" key="3">
    <source>
        <dbReference type="ARBA" id="ARBA00023295"/>
    </source>
</evidence>
<dbReference type="Pfam" id="PF02837">
    <property type="entry name" value="Glyco_hydro_2_N"/>
    <property type="match status" value="1"/>
</dbReference>
<dbReference type="InterPro" id="IPR013783">
    <property type="entry name" value="Ig-like_fold"/>
</dbReference>
<dbReference type="GO" id="GO:0005975">
    <property type="term" value="P:carbohydrate metabolic process"/>
    <property type="evidence" value="ECO:0007669"/>
    <property type="project" value="InterPro"/>
</dbReference>
<dbReference type="RefSeq" id="WP_008676354.1">
    <property type="nucleotide sequence ID" value="NZ_ANOH01000120.1"/>
</dbReference>
<dbReference type="GO" id="GO:0004553">
    <property type="term" value="F:hydrolase activity, hydrolyzing O-glycosyl compounds"/>
    <property type="evidence" value="ECO:0007669"/>
    <property type="project" value="InterPro"/>
</dbReference>
<dbReference type="InterPro" id="IPR006102">
    <property type="entry name" value="Ig-like_GH2"/>
</dbReference>
<dbReference type="PRINTS" id="PR00132">
    <property type="entry name" value="GLHYDRLASE2"/>
</dbReference>
<evidence type="ECO:0000313" key="9">
    <source>
        <dbReference type="EMBL" id="EMI56862.1"/>
    </source>
</evidence>
<evidence type="ECO:0000259" key="7">
    <source>
        <dbReference type="Pfam" id="PF16355"/>
    </source>
</evidence>
<dbReference type="Pfam" id="PF18565">
    <property type="entry name" value="Glyco_hydro2_C5"/>
    <property type="match status" value="1"/>
</dbReference>
<comment type="similarity">
    <text evidence="1">Belongs to the glycosyl hydrolase 2 family.</text>
</comment>
<feature type="domain" description="Glycoside hydrolase family 2 immunoglobulin-like beta-sandwich" evidence="4">
    <location>
        <begin position="203"/>
        <end position="311"/>
    </location>
</feature>
<dbReference type="PANTHER" id="PTHR42732">
    <property type="entry name" value="BETA-GALACTOSIDASE"/>
    <property type="match status" value="1"/>
</dbReference>
<keyword evidence="2 9" id="KW-0378">Hydrolase</keyword>
<dbReference type="Pfam" id="PF00703">
    <property type="entry name" value="Glyco_hydro_2"/>
    <property type="match status" value="1"/>
</dbReference>